<dbReference type="STRING" id="1850517.A8708_29245"/>
<evidence type="ECO:0000256" key="4">
    <source>
        <dbReference type="ARBA" id="ARBA00022989"/>
    </source>
</evidence>
<evidence type="ECO:0000259" key="7">
    <source>
        <dbReference type="PROSITE" id="PS50928"/>
    </source>
</evidence>
<accession>A0A198ACN1</accession>
<dbReference type="PANTHER" id="PTHR43496:SF1">
    <property type="entry name" value="POLYGALACTURONAN_RHAMNOGALACTURONAN TRANSPORT SYSTEM PERMEASE PROTEIN YTEP"/>
    <property type="match status" value="1"/>
</dbReference>
<comment type="similarity">
    <text evidence="6">Belongs to the binding-protein-dependent transport system permease family.</text>
</comment>
<dbReference type="GO" id="GO:0055085">
    <property type="term" value="P:transmembrane transport"/>
    <property type="evidence" value="ECO:0007669"/>
    <property type="project" value="InterPro"/>
</dbReference>
<dbReference type="OrthoDB" id="2541522at2"/>
<evidence type="ECO:0000256" key="3">
    <source>
        <dbReference type="ARBA" id="ARBA00022692"/>
    </source>
</evidence>
<evidence type="ECO:0000313" key="9">
    <source>
        <dbReference type="Proteomes" id="UP000078454"/>
    </source>
</evidence>
<keyword evidence="4 6" id="KW-1133">Transmembrane helix</keyword>
<feature type="transmembrane region" description="Helical" evidence="6">
    <location>
        <begin position="187"/>
        <end position="205"/>
    </location>
</feature>
<dbReference type="PROSITE" id="PS50928">
    <property type="entry name" value="ABC_TM1"/>
    <property type="match status" value="1"/>
</dbReference>
<evidence type="ECO:0000256" key="6">
    <source>
        <dbReference type="RuleBase" id="RU363032"/>
    </source>
</evidence>
<feature type="transmembrane region" description="Helical" evidence="6">
    <location>
        <begin position="226"/>
        <end position="243"/>
    </location>
</feature>
<reference evidence="8 9" key="1">
    <citation type="submission" date="2016-05" db="EMBL/GenBank/DDBJ databases">
        <title>Paenibacillus sp. 1ZS3-15 nov., isolated from the rhizosphere soil.</title>
        <authorList>
            <person name="Zhang X.X."/>
            <person name="Zhang J."/>
        </authorList>
    </citation>
    <scope>NUCLEOTIDE SEQUENCE [LARGE SCALE GENOMIC DNA]</scope>
    <source>
        <strain evidence="8 9">1ZS3-15</strain>
    </source>
</reference>
<dbReference type="SUPFAM" id="SSF161098">
    <property type="entry name" value="MetI-like"/>
    <property type="match status" value="1"/>
</dbReference>
<feature type="domain" description="ABC transmembrane type-1" evidence="7">
    <location>
        <begin position="85"/>
        <end position="300"/>
    </location>
</feature>
<dbReference type="EMBL" id="LYPB01000063">
    <property type="protein sequence ID" value="OAS18703.1"/>
    <property type="molecule type" value="Genomic_DNA"/>
</dbReference>
<evidence type="ECO:0000256" key="2">
    <source>
        <dbReference type="ARBA" id="ARBA00022448"/>
    </source>
</evidence>
<dbReference type="Proteomes" id="UP000078454">
    <property type="component" value="Unassembled WGS sequence"/>
</dbReference>
<keyword evidence="3 6" id="KW-0812">Transmembrane</keyword>
<dbReference type="CDD" id="cd06261">
    <property type="entry name" value="TM_PBP2"/>
    <property type="match status" value="1"/>
</dbReference>
<keyword evidence="2 6" id="KW-0813">Transport</keyword>
<feature type="transmembrane region" description="Helical" evidence="6">
    <location>
        <begin position="125"/>
        <end position="145"/>
    </location>
</feature>
<evidence type="ECO:0000313" key="8">
    <source>
        <dbReference type="EMBL" id="OAS18703.1"/>
    </source>
</evidence>
<dbReference type="AlphaFoldDB" id="A0A198ACN1"/>
<keyword evidence="5 6" id="KW-0472">Membrane</keyword>
<dbReference type="GO" id="GO:0005886">
    <property type="term" value="C:plasma membrane"/>
    <property type="evidence" value="ECO:0007669"/>
    <property type="project" value="UniProtKB-SubCell"/>
</dbReference>
<dbReference type="PANTHER" id="PTHR43496">
    <property type="entry name" value="PROTEIN LPLB"/>
    <property type="match status" value="1"/>
</dbReference>
<dbReference type="InterPro" id="IPR035906">
    <property type="entry name" value="MetI-like_sf"/>
</dbReference>
<sequence>MHARRAGGLAGSSGQKLRQLRMDRWLYLMLVPGILYFVVFKYLPMWGVFLAFKDYQPFLGFWGSKWVGLKHFERFFTDPSFWHLLRNTFSIASYNLIFYFPLPILLALMLNELKNELFKRLAQTLIYVPHFFSWVVISGLSYILLTTEGGIVNQLIQAAGGEKIAFLLSKDWFRTIITSQIIWKETGWGTILFLAALSGVDPSLYEAARMDGAGRWRQLMHITLPAIRSTIVILLILRLGHFFELGFEQIYLMLNAMNREVGETFDTYIYTNGIQQGLFSYTTAVGLFNSFIGLILVVTANTIAKRFGEEGVY</sequence>
<dbReference type="Gene3D" id="1.10.3720.10">
    <property type="entry name" value="MetI-like"/>
    <property type="match status" value="1"/>
</dbReference>
<feature type="transmembrane region" description="Helical" evidence="6">
    <location>
        <begin position="91"/>
        <end position="113"/>
    </location>
</feature>
<feature type="transmembrane region" description="Helical" evidence="6">
    <location>
        <begin position="25"/>
        <end position="43"/>
    </location>
</feature>
<dbReference type="InterPro" id="IPR000515">
    <property type="entry name" value="MetI-like"/>
</dbReference>
<gene>
    <name evidence="8" type="ORF">A8708_29245</name>
</gene>
<evidence type="ECO:0000256" key="1">
    <source>
        <dbReference type="ARBA" id="ARBA00004141"/>
    </source>
</evidence>
<keyword evidence="9" id="KW-1185">Reference proteome</keyword>
<evidence type="ECO:0000256" key="5">
    <source>
        <dbReference type="ARBA" id="ARBA00023136"/>
    </source>
</evidence>
<organism evidence="8 9">
    <name type="scientific">Paenibacillus oryzisoli</name>
    <dbReference type="NCBI Taxonomy" id="1850517"/>
    <lineage>
        <taxon>Bacteria</taxon>
        <taxon>Bacillati</taxon>
        <taxon>Bacillota</taxon>
        <taxon>Bacilli</taxon>
        <taxon>Bacillales</taxon>
        <taxon>Paenibacillaceae</taxon>
        <taxon>Paenibacillus</taxon>
    </lineage>
</organism>
<feature type="transmembrane region" description="Helical" evidence="6">
    <location>
        <begin position="278"/>
        <end position="298"/>
    </location>
</feature>
<proteinExistence type="inferred from homology"/>
<dbReference type="Pfam" id="PF00528">
    <property type="entry name" value="BPD_transp_1"/>
    <property type="match status" value="1"/>
</dbReference>
<name>A0A198ACN1_9BACL</name>
<dbReference type="RefSeq" id="WP_068664196.1">
    <property type="nucleotide sequence ID" value="NZ_LYPB01000063.1"/>
</dbReference>
<comment type="caution">
    <text evidence="8">The sequence shown here is derived from an EMBL/GenBank/DDBJ whole genome shotgun (WGS) entry which is preliminary data.</text>
</comment>
<protein>
    <submittedName>
        <fullName evidence="8">Protein lplB</fullName>
    </submittedName>
</protein>
<comment type="subcellular location">
    <subcellularLocation>
        <location evidence="6">Cell membrane</location>
        <topology evidence="6">Multi-pass membrane protein</topology>
    </subcellularLocation>
    <subcellularLocation>
        <location evidence="1">Membrane</location>
        <topology evidence="1">Multi-pass membrane protein</topology>
    </subcellularLocation>
</comment>